<dbReference type="InterPro" id="IPR016181">
    <property type="entry name" value="Acyl_CoA_acyltransferase"/>
</dbReference>
<dbReference type="SUPFAM" id="SSF55729">
    <property type="entry name" value="Acyl-CoA N-acyltransferases (Nat)"/>
    <property type="match status" value="1"/>
</dbReference>
<dbReference type="KEGG" id="dar:Daro_2432"/>
<proteinExistence type="predicted"/>
<evidence type="ECO:0008006" key="2">
    <source>
        <dbReference type="Google" id="ProtNLM"/>
    </source>
</evidence>
<gene>
    <name evidence="1" type="ordered locus">Daro_2432</name>
</gene>
<name>Q47DB4_DECAR</name>
<reference evidence="1" key="1">
    <citation type="submission" date="2005-08" db="EMBL/GenBank/DDBJ databases">
        <title>Complete sequence of Dechloromonas aromatica RCB.</title>
        <authorList>
            <person name="Salinero K.K."/>
            <person name="Copeland A."/>
            <person name="Lucas S."/>
            <person name="Lapidus A."/>
            <person name="Barry K."/>
            <person name="Detter J.C."/>
            <person name="Glavina T."/>
            <person name="Hammon N."/>
            <person name="Israni S."/>
            <person name="Pitluck S."/>
            <person name="Di Bartolo G."/>
            <person name="Trong S."/>
            <person name="Schmutz J."/>
            <person name="Larimer F."/>
            <person name="Land M."/>
            <person name="Ivanova N."/>
            <person name="Richardson P."/>
        </authorList>
    </citation>
    <scope>NUCLEOTIDE SEQUENCE</scope>
    <source>
        <strain evidence="1">RCB</strain>
    </source>
</reference>
<evidence type="ECO:0000313" key="1">
    <source>
        <dbReference type="EMBL" id="AAZ47167.1"/>
    </source>
</evidence>
<dbReference type="HOGENOM" id="CLU_087563_0_0_4"/>
<organism evidence="1">
    <name type="scientific">Dechloromonas aromatica (strain RCB)</name>
    <dbReference type="NCBI Taxonomy" id="159087"/>
    <lineage>
        <taxon>Bacteria</taxon>
        <taxon>Pseudomonadati</taxon>
        <taxon>Pseudomonadota</taxon>
        <taxon>Betaproteobacteria</taxon>
        <taxon>Rhodocyclales</taxon>
        <taxon>Azonexaceae</taxon>
        <taxon>Dechloromonas</taxon>
    </lineage>
</organism>
<dbReference type="EMBL" id="CP000089">
    <property type="protein sequence ID" value="AAZ47167.1"/>
    <property type="molecule type" value="Genomic_DNA"/>
</dbReference>
<accession>Q47DB4</accession>
<sequence>MLEGRFRMLRVFKSAIDSLGFINGVLYLIGRAMQALSGGRCRLIRYYLVAQPIHTPFVPACRASSLEAVHQVVKGDSLVGMFPRPDAVLESRFERGHVCLAAESKGVFAGFLWYAQGHYDEDEVHCRFVLDDPKTGVWDYDVHVEPRYRMGRTFARLWDAANERLAAAGVLWSFSRISAFNRQSLLSHQRLGIRKLESMTFFCFGPLQIALFSCKPYINLSWNGVGSPKVLVGLWQADCELGKEGRSKR</sequence>
<dbReference type="Gene3D" id="3.40.630.30">
    <property type="match status" value="1"/>
</dbReference>
<protein>
    <recommendedName>
        <fullName evidence="2">N-acetyltransferase domain-containing protein</fullName>
    </recommendedName>
</protein>
<dbReference type="STRING" id="159087.Daro_2432"/>
<dbReference type="AlphaFoldDB" id="Q47DB4"/>
<dbReference type="eggNOG" id="COG1670">
    <property type="taxonomic scope" value="Bacteria"/>
</dbReference>